<keyword evidence="2" id="KW-0805">Transcription regulation</keyword>
<dbReference type="SUPFAM" id="SSF88659">
    <property type="entry name" value="Sigma3 and sigma4 domains of RNA polymerase sigma factors"/>
    <property type="match status" value="1"/>
</dbReference>
<evidence type="ECO:0000256" key="1">
    <source>
        <dbReference type="ARBA" id="ARBA00010641"/>
    </source>
</evidence>
<dbReference type="Proteomes" id="UP000317093">
    <property type="component" value="Chromosome"/>
</dbReference>
<protein>
    <submittedName>
        <fullName evidence="6">RNA polymerase sigma factor CnrH</fullName>
    </submittedName>
</protein>
<dbReference type="Pfam" id="PF04542">
    <property type="entry name" value="Sigma70_r2"/>
    <property type="match status" value="1"/>
</dbReference>
<dbReference type="KEGG" id="knv:Pan216_25850"/>
<dbReference type="InterPro" id="IPR039425">
    <property type="entry name" value="RNA_pol_sigma-70-like"/>
</dbReference>
<dbReference type="EMBL" id="CP036279">
    <property type="protein sequence ID" value="QDU61723.1"/>
    <property type="molecule type" value="Genomic_DNA"/>
</dbReference>
<gene>
    <name evidence="6" type="primary">cnrH_3</name>
    <name evidence="6" type="ORF">Pan216_25850</name>
</gene>
<dbReference type="InterPro" id="IPR036388">
    <property type="entry name" value="WH-like_DNA-bd_sf"/>
</dbReference>
<dbReference type="NCBIfam" id="TIGR02937">
    <property type="entry name" value="sigma70-ECF"/>
    <property type="match status" value="1"/>
</dbReference>
<accession>A0A518B401</accession>
<evidence type="ECO:0000256" key="4">
    <source>
        <dbReference type="ARBA" id="ARBA00023163"/>
    </source>
</evidence>
<organism evidence="6 7">
    <name type="scientific">Kolteria novifilia</name>
    <dbReference type="NCBI Taxonomy" id="2527975"/>
    <lineage>
        <taxon>Bacteria</taxon>
        <taxon>Pseudomonadati</taxon>
        <taxon>Planctomycetota</taxon>
        <taxon>Planctomycetia</taxon>
        <taxon>Kolteriales</taxon>
        <taxon>Kolteriaceae</taxon>
        <taxon>Kolteria</taxon>
    </lineage>
</organism>
<evidence type="ECO:0000256" key="2">
    <source>
        <dbReference type="ARBA" id="ARBA00023015"/>
    </source>
</evidence>
<dbReference type="InterPro" id="IPR007627">
    <property type="entry name" value="RNA_pol_sigma70_r2"/>
</dbReference>
<dbReference type="GO" id="GO:0016987">
    <property type="term" value="F:sigma factor activity"/>
    <property type="evidence" value="ECO:0007669"/>
    <property type="project" value="UniProtKB-KW"/>
</dbReference>
<keyword evidence="3" id="KW-0731">Sigma factor</keyword>
<dbReference type="InterPro" id="IPR014284">
    <property type="entry name" value="RNA_pol_sigma-70_dom"/>
</dbReference>
<dbReference type="Gene3D" id="1.10.1740.10">
    <property type="match status" value="1"/>
</dbReference>
<evidence type="ECO:0000313" key="6">
    <source>
        <dbReference type="EMBL" id="QDU61723.1"/>
    </source>
</evidence>
<dbReference type="GO" id="GO:0006352">
    <property type="term" value="P:DNA-templated transcription initiation"/>
    <property type="evidence" value="ECO:0007669"/>
    <property type="project" value="InterPro"/>
</dbReference>
<evidence type="ECO:0000259" key="5">
    <source>
        <dbReference type="Pfam" id="PF04542"/>
    </source>
</evidence>
<feature type="domain" description="RNA polymerase sigma-70 region 2" evidence="5">
    <location>
        <begin position="22"/>
        <end position="83"/>
    </location>
</feature>
<dbReference type="PANTHER" id="PTHR43133">
    <property type="entry name" value="RNA POLYMERASE ECF-TYPE SIGMA FACTO"/>
    <property type="match status" value="1"/>
</dbReference>
<dbReference type="Gene3D" id="1.10.10.10">
    <property type="entry name" value="Winged helix-like DNA-binding domain superfamily/Winged helix DNA-binding domain"/>
    <property type="match status" value="1"/>
</dbReference>
<proteinExistence type="inferred from homology"/>
<keyword evidence="7" id="KW-1185">Reference proteome</keyword>
<reference evidence="6 7" key="1">
    <citation type="submission" date="2019-02" db="EMBL/GenBank/DDBJ databases">
        <title>Deep-cultivation of Planctomycetes and their phenomic and genomic characterization uncovers novel biology.</title>
        <authorList>
            <person name="Wiegand S."/>
            <person name="Jogler M."/>
            <person name="Boedeker C."/>
            <person name="Pinto D."/>
            <person name="Vollmers J."/>
            <person name="Rivas-Marin E."/>
            <person name="Kohn T."/>
            <person name="Peeters S.H."/>
            <person name="Heuer A."/>
            <person name="Rast P."/>
            <person name="Oberbeckmann S."/>
            <person name="Bunk B."/>
            <person name="Jeske O."/>
            <person name="Meyerdierks A."/>
            <person name="Storesund J.E."/>
            <person name="Kallscheuer N."/>
            <person name="Luecker S."/>
            <person name="Lage O.M."/>
            <person name="Pohl T."/>
            <person name="Merkel B.J."/>
            <person name="Hornburger P."/>
            <person name="Mueller R.-W."/>
            <person name="Bruemmer F."/>
            <person name="Labrenz M."/>
            <person name="Spormann A.M."/>
            <person name="Op den Camp H."/>
            <person name="Overmann J."/>
            <person name="Amann R."/>
            <person name="Jetten M.S.M."/>
            <person name="Mascher T."/>
            <person name="Medema M.H."/>
            <person name="Devos D.P."/>
            <person name="Kaster A.-K."/>
            <person name="Ovreas L."/>
            <person name="Rohde M."/>
            <person name="Galperin M.Y."/>
            <person name="Jogler C."/>
        </authorList>
    </citation>
    <scope>NUCLEOTIDE SEQUENCE [LARGE SCALE GENOMIC DNA]</scope>
    <source>
        <strain evidence="6 7">Pan216</strain>
    </source>
</reference>
<name>A0A518B401_9BACT</name>
<dbReference type="InterPro" id="IPR014331">
    <property type="entry name" value="RNA_pol_sigma70_ECF_RHOBA"/>
</dbReference>
<dbReference type="SUPFAM" id="SSF88946">
    <property type="entry name" value="Sigma2 domain of RNA polymerase sigma factors"/>
    <property type="match status" value="1"/>
</dbReference>
<dbReference type="InterPro" id="IPR013325">
    <property type="entry name" value="RNA_pol_sigma_r2"/>
</dbReference>
<dbReference type="AlphaFoldDB" id="A0A518B401"/>
<sequence length="180" mass="20494">MHETNHSERGDERYLAQLVSAQPALRGIVHAIVRRPSDVDDIVQETNMVLWRKREEYDPERPFKAWACRIAHLQALAFLKKERGKAKVPFEDDLVGAIADEAVAQAEQAERRTKALRDCIEKLSGHHRDLLNHRYSRGISVSGIAELMGRSADAISMSLYRIRKSLLECIEHRLATGENT</sequence>
<comment type="similarity">
    <text evidence="1">Belongs to the sigma-70 factor family. ECF subfamily.</text>
</comment>
<dbReference type="OrthoDB" id="6383365at2"/>
<evidence type="ECO:0000313" key="7">
    <source>
        <dbReference type="Proteomes" id="UP000317093"/>
    </source>
</evidence>
<keyword evidence="4" id="KW-0804">Transcription</keyword>
<evidence type="ECO:0000256" key="3">
    <source>
        <dbReference type="ARBA" id="ARBA00023082"/>
    </source>
</evidence>
<dbReference type="NCBIfam" id="TIGR02989">
    <property type="entry name" value="Sig-70_gvs1"/>
    <property type="match status" value="1"/>
</dbReference>
<dbReference type="PANTHER" id="PTHR43133:SF51">
    <property type="entry name" value="RNA POLYMERASE SIGMA FACTOR"/>
    <property type="match status" value="1"/>
</dbReference>
<dbReference type="InterPro" id="IPR013324">
    <property type="entry name" value="RNA_pol_sigma_r3/r4-like"/>
</dbReference>
<dbReference type="RefSeq" id="WP_145258279.1">
    <property type="nucleotide sequence ID" value="NZ_CP036279.1"/>
</dbReference>